<evidence type="ECO:0000256" key="1">
    <source>
        <dbReference type="SAM" id="SignalP"/>
    </source>
</evidence>
<feature type="signal peptide" evidence="1">
    <location>
        <begin position="1"/>
        <end position="20"/>
    </location>
</feature>
<accession>A0A0G1LN20</accession>
<reference evidence="2 3" key="1">
    <citation type="journal article" date="2015" name="Nature">
        <title>rRNA introns, odd ribosomes, and small enigmatic genomes across a large radiation of phyla.</title>
        <authorList>
            <person name="Brown C.T."/>
            <person name="Hug L.A."/>
            <person name="Thomas B.C."/>
            <person name="Sharon I."/>
            <person name="Castelle C.J."/>
            <person name="Singh A."/>
            <person name="Wilkins M.J."/>
            <person name="Williams K.H."/>
            <person name="Banfield J.F."/>
        </authorList>
    </citation>
    <scope>NUCLEOTIDE SEQUENCE [LARGE SCALE GENOMIC DNA]</scope>
</reference>
<organism evidence="2 3">
    <name type="scientific">Candidatus Uhrbacteria bacterium GW2011_GWF2_44_350</name>
    <dbReference type="NCBI Taxonomy" id="1619000"/>
    <lineage>
        <taxon>Bacteria</taxon>
        <taxon>Candidatus Uhriibacteriota</taxon>
    </lineage>
</organism>
<keyword evidence="1" id="KW-0732">Signal</keyword>
<protein>
    <submittedName>
        <fullName evidence="2">Uncharacterized protein</fullName>
    </submittedName>
</protein>
<gene>
    <name evidence="2" type="ORF">UW63_C0035G0005</name>
</gene>
<name>A0A0G1LN20_9BACT</name>
<feature type="chain" id="PRO_5002538458" evidence="1">
    <location>
        <begin position="21"/>
        <end position="483"/>
    </location>
</feature>
<dbReference type="Proteomes" id="UP000034154">
    <property type="component" value="Unassembled WGS sequence"/>
</dbReference>
<dbReference type="AlphaFoldDB" id="A0A0G1LN20"/>
<proteinExistence type="predicted"/>
<comment type="caution">
    <text evidence="2">The sequence shown here is derived from an EMBL/GenBank/DDBJ whole genome shotgun (WGS) entry which is preliminary data.</text>
</comment>
<dbReference type="SUPFAM" id="SSF63829">
    <property type="entry name" value="Calcium-dependent phosphotriesterase"/>
    <property type="match status" value="1"/>
</dbReference>
<evidence type="ECO:0000313" key="2">
    <source>
        <dbReference type="EMBL" id="KKT70132.1"/>
    </source>
</evidence>
<evidence type="ECO:0000313" key="3">
    <source>
        <dbReference type="Proteomes" id="UP000034154"/>
    </source>
</evidence>
<sequence length="483" mass="50979">MKKIIFAFLISWLIVAPASAFSSWPASDAVGTNISAGVLVYNSGFEPSGAVWHPGRGTWLVVGDDGDLAEITSSGSVVNYWWVGGDLEDITFIDSASSVVYLADETSSSAKGFDLSSGSLNGEEYSFADHIYQSGGLGLEGLTFVPDGNHPFGTTAMGGVFVAGWQYDGDMFIYEPAPGNLSTYLYELHTTSGYSDLSGLTYDWNTGTLYAVYDGLNLLEEYDLNTYSLQASYDLFGYAEEGIAIHSSCPDGTADVLISDDGGRIFLYSGYPVACPVSTAPAVIDSDGDGYDSIADCDDTNPAAHLFNSFYRDADGDGLGVSASTILCAETAPVGYVLNANDTNDAIPNAGVEIFGDHVDNDGDGRIDERNTLTENGAHPYYSTLSAADTSAYGRNILSVSALRSGQIYVTYGDNSIYQYSVLSSSSTTPRAASWGGSAYLTVVRGTTAAIVNGYNGTVVASTVLSSTSARALRVWVRGILGF</sequence>
<dbReference type="EMBL" id="LCJB01000035">
    <property type="protein sequence ID" value="KKT70132.1"/>
    <property type="molecule type" value="Genomic_DNA"/>
</dbReference>